<protein>
    <submittedName>
        <fullName evidence="2">Uncharacterized protein</fullName>
    </submittedName>
</protein>
<proteinExistence type="predicted"/>
<evidence type="ECO:0000313" key="2">
    <source>
        <dbReference type="EMBL" id="MBB5159517.1"/>
    </source>
</evidence>
<feature type="compositionally biased region" description="Basic and acidic residues" evidence="1">
    <location>
        <begin position="47"/>
        <end position="58"/>
    </location>
</feature>
<organism evidence="2 3">
    <name type="scientific">Saccharopolyspora phatthalungensis</name>
    <dbReference type="NCBI Taxonomy" id="664693"/>
    <lineage>
        <taxon>Bacteria</taxon>
        <taxon>Bacillati</taxon>
        <taxon>Actinomycetota</taxon>
        <taxon>Actinomycetes</taxon>
        <taxon>Pseudonocardiales</taxon>
        <taxon>Pseudonocardiaceae</taxon>
        <taxon>Saccharopolyspora</taxon>
    </lineage>
</organism>
<gene>
    <name evidence="2" type="ORF">BJ970_007116</name>
</gene>
<accession>A0A840QH89</accession>
<comment type="caution">
    <text evidence="2">The sequence shown here is derived from an EMBL/GenBank/DDBJ whole genome shotgun (WGS) entry which is preliminary data.</text>
</comment>
<feature type="region of interest" description="Disordered" evidence="1">
    <location>
        <begin position="34"/>
        <end position="93"/>
    </location>
</feature>
<dbReference type="Proteomes" id="UP000584374">
    <property type="component" value="Unassembled WGS sequence"/>
</dbReference>
<dbReference type="AlphaFoldDB" id="A0A840QH89"/>
<reference evidence="2 3" key="1">
    <citation type="submission" date="2020-08" db="EMBL/GenBank/DDBJ databases">
        <title>Sequencing the genomes of 1000 actinobacteria strains.</title>
        <authorList>
            <person name="Klenk H.-P."/>
        </authorList>
    </citation>
    <scope>NUCLEOTIDE SEQUENCE [LARGE SCALE GENOMIC DNA]</scope>
    <source>
        <strain evidence="2 3">DSM 45584</strain>
    </source>
</reference>
<name>A0A840QH89_9PSEU</name>
<evidence type="ECO:0000313" key="3">
    <source>
        <dbReference type="Proteomes" id="UP000584374"/>
    </source>
</evidence>
<dbReference type="EMBL" id="JACHIW010000002">
    <property type="protein sequence ID" value="MBB5159517.1"/>
    <property type="molecule type" value="Genomic_DNA"/>
</dbReference>
<evidence type="ECO:0000256" key="1">
    <source>
        <dbReference type="SAM" id="MobiDB-lite"/>
    </source>
</evidence>
<keyword evidence="3" id="KW-1185">Reference proteome</keyword>
<sequence length="261" mass="27580">MRRTPTAQGVLAIRAMPVRSVRPTGGRYVGVQDRADGRRACPAPESRSQRCRREERGRRSTRIVPGRPDTGCGPAPSHHRRWQEPGEKNAASGIVSPPVSPVCPMSCTSGQRAPVDRTVEDGAQCEPMVYAMGSRRAFANESLRELHDVSLSSEPLNCQDRAPLTALGQNLGGSGLLTWQSTGGGHGKPEQGRCTNAAPTLLARSQPAQIDMGGQIGDVRPDATSLGTAARAMGADARATFPCPGNRRSAASIAPTVPSFP</sequence>